<evidence type="ECO:0000256" key="5">
    <source>
        <dbReference type="RuleBase" id="RU003968"/>
    </source>
</evidence>
<sequence length="558" mass="59978">MSSTSLPSQAFDYVIIGGGSAGSVLASRLSEDPAVSVALLEAGPADRSVLIHCPAGLGVMARTGQANWCFETTPQTGLNGRRGYQPRGKVLGGSSSINAMIYIRGHRSDYDAWAAAGNPGWDWDAVLPWFKRAENNARGADAWHGQGGPLHVMDLCDPNPLSRRFVEAGRQAGWPENPDFNGSDFEGVGMYQVTHQNGERFSAAKGYLRPHLGRPNLQIFTEARAERLILDGRQVRGVELLHRGQRLRLTARHEVALCAGAFQSPQLLMLSGVGDPAELQRHGITVRHALPGVGRSLHDHPDVVMVLKAPQARTSFGLSLGGGWDIARAMGQWRRERRGLLTSNFAEAGGFFRSRPDEAVPDLQWHFVVGQLVNHGRSAVWGHGYSVHVCLLRPQSRGRVTLASADPLAAPVIDPAFLAEADDLDRLVSGVQQTRRLLAQPAMAALGGQERGALARAQDPQAVAEFIRNHADTIYHPVGSCRMGADPLAVVDAQMKVLGLSGLRVVDASAMPSIVSGNTNAPVIMMAERAAAWMAAARWRREDATVIAPAQPMAEAAG</sequence>
<dbReference type="InterPro" id="IPR036188">
    <property type="entry name" value="FAD/NAD-bd_sf"/>
</dbReference>
<dbReference type="InterPro" id="IPR007867">
    <property type="entry name" value="GMC_OxRtase_C"/>
</dbReference>
<evidence type="ECO:0000259" key="6">
    <source>
        <dbReference type="PROSITE" id="PS00623"/>
    </source>
</evidence>
<proteinExistence type="inferred from homology"/>
<dbReference type="Gene3D" id="3.50.50.60">
    <property type="entry name" value="FAD/NAD(P)-binding domain"/>
    <property type="match status" value="1"/>
</dbReference>
<reference evidence="8 9" key="1">
    <citation type="submission" date="2022-06" db="EMBL/GenBank/DDBJ databases">
        <title>Ideonella sp. NS12-5 Genome sequencing and assembly.</title>
        <authorList>
            <person name="Jung Y."/>
        </authorList>
    </citation>
    <scope>NUCLEOTIDE SEQUENCE [LARGE SCALE GENOMIC DNA]</scope>
    <source>
        <strain evidence="8 9">NS12-5</strain>
    </source>
</reference>
<dbReference type="Pfam" id="PF05199">
    <property type="entry name" value="GMC_oxred_C"/>
    <property type="match status" value="1"/>
</dbReference>
<keyword evidence="3 5" id="KW-0285">Flavoprotein</keyword>
<evidence type="ECO:0000256" key="1">
    <source>
        <dbReference type="ARBA" id="ARBA00001974"/>
    </source>
</evidence>
<dbReference type="InterPro" id="IPR000172">
    <property type="entry name" value="GMC_OxRdtase_N"/>
</dbReference>
<comment type="caution">
    <text evidence="8">The sequence shown here is derived from an EMBL/GenBank/DDBJ whole genome shotgun (WGS) entry which is preliminary data.</text>
</comment>
<dbReference type="PROSITE" id="PS00624">
    <property type="entry name" value="GMC_OXRED_2"/>
    <property type="match status" value="1"/>
</dbReference>
<feature type="domain" description="Glucose-methanol-choline oxidoreductase N-terminal" evidence="7">
    <location>
        <begin position="260"/>
        <end position="274"/>
    </location>
</feature>
<dbReference type="Gene3D" id="3.30.560.10">
    <property type="entry name" value="Glucose Oxidase, domain 3"/>
    <property type="match status" value="1"/>
</dbReference>
<dbReference type="Pfam" id="PF00732">
    <property type="entry name" value="GMC_oxred_N"/>
    <property type="match status" value="1"/>
</dbReference>
<dbReference type="SUPFAM" id="SSF51905">
    <property type="entry name" value="FAD/NAD(P)-binding domain"/>
    <property type="match status" value="1"/>
</dbReference>
<dbReference type="EMBL" id="JAMXMC010000008">
    <property type="protein sequence ID" value="MCO5978070.1"/>
    <property type="molecule type" value="Genomic_DNA"/>
</dbReference>
<gene>
    <name evidence="8" type="ORF">M0L44_15295</name>
</gene>
<evidence type="ECO:0000259" key="7">
    <source>
        <dbReference type="PROSITE" id="PS00624"/>
    </source>
</evidence>
<evidence type="ECO:0000313" key="9">
    <source>
        <dbReference type="Proteomes" id="UP001204851"/>
    </source>
</evidence>
<dbReference type="PANTHER" id="PTHR11552:SF147">
    <property type="entry name" value="CHOLINE DEHYDROGENASE, MITOCHONDRIAL"/>
    <property type="match status" value="1"/>
</dbReference>
<evidence type="ECO:0000313" key="8">
    <source>
        <dbReference type="EMBL" id="MCO5978070.1"/>
    </source>
</evidence>
<keyword evidence="9" id="KW-1185">Reference proteome</keyword>
<comment type="cofactor">
    <cofactor evidence="1">
        <name>FAD</name>
        <dbReference type="ChEBI" id="CHEBI:57692"/>
    </cofactor>
</comment>
<comment type="similarity">
    <text evidence="2 5">Belongs to the GMC oxidoreductase family.</text>
</comment>
<evidence type="ECO:0000256" key="2">
    <source>
        <dbReference type="ARBA" id="ARBA00010790"/>
    </source>
</evidence>
<dbReference type="SUPFAM" id="SSF54373">
    <property type="entry name" value="FAD-linked reductases, C-terminal domain"/>
    <property type="match status" value="1"/>
</dbReference>
<evidence type="ECO:0000256" key="3">
    <source>
        <dbReference type="ARBA" id="ARBA00022630"/>
    </source>
</evidence>
<protein>
    <submittedName>
        <fullName evidence="8">GMC family oxidoreductase N-terminal domain-containing protein</fullName>
    </submittedName>
</protein>
<accession>A0ABT1BPD0</accession>
<organism evidence="8 9">
    <name type="scientific">Ideonella oryzae</name>
    <dbReference type="NCBI Taxonomy" id="2937441"/>
    <lineage>
        <taxon>Bacteria</taxon>
        <taxon>Pseudomonadati</taxon>
        <taxon>Pseudomonadota</taxon>
        <taxon>Betaproteobacteria</taxon>
        <taxon>Burkholderiales</taxon>
        <taxon>Sphaerotilaceae</taxon>
        <taxon>Ideonella</taxon>
    </lineage>
</organism>
<dbReference type="PROSITE" id="PS00623">
    <property type="entry name" value="GMC_OXRED_1"/>
    <property type="match status" value="1"/>
</dbReference>
<dbReference type="RefSeq" id="WP_252770672.1">
    <property type="nucleotide sequence ID" value="NZ_JAMXMC010000008.1"/>
</dbReference>
<evidence type="ECO:0000256" key="4">
    <source>
        <dbReference type="ARBA" id="ARBA00022827"/>
    </source>
</evidence>
<name>A0ABT1BPD0_9BURK</name>
<dbReference type="InterPro" id="IPR012132">
    <property type="entry name" value="GMC_OxRdtase"/>
</dbReference>
<dbReference type="Proteomes" id="UP001204851">
    <property type="component" value="Unassembled WGS sequence"/>
</dbReference>
<keyword evidence="4 5" id="KW-0274">FAD</keyword>
<feature type="domain" description="Glucose-methanol-choline oxidoreductase N-terminal" evidence="6">
    <location>
        <begin position="88"/>
        <end position="111"/>
    </location>
</feature>
<dbReference type="PIRSF" id="PIRSF000137">
    <property type="entry name" value="Alcohol_oxidase"/>
    <property type="match status" value="1"/>
</dbReference>
<dbReference type="PANTHER" id="PTHR11552">
    <property type="entry name" value="GLUCOSE-METHANOL-CHOLINE GMC OXIDOREDUCTASE"/>
    <property type="match status" value="1"/>
</dbReference>